<evidence type="ECO:0000313" key="5">
    <source>
        <dbReference type="EMBL" id="XCH09974.1"/>
    </source>
</evidence>
<accession>A0AAU8EN21</accession>
<dbReference type="GO" id="GO:0061136">
    <property type="term" value="P:regulation of proteasomal protein catabolic process"/>
    <property type="evidence" value="ECO:0007669"/>
    <property type="project" value="InterPro"/>
</dbReference>
<protein>
    <recommendedName>
        <fullName evidence="3">Bacterial proteasome activator</fullName>
    </recommendedName>
</protein>
<dbReference type="RefSeq" id="WP_353710647.1">
    <property type="nucleotide sequence ID" value="NZ_CP159279.1"/>
</dbReference>
<evidence type="ECO:0000256" key="2">
    <source>
        <dbReference type="ARBA" id="ARBA00011402"/>
    </source>
</evidence>
<evidence type="ECO:0000256" key="4">
    <source>
        <dbReference type="ARBA" id="ARBA00022942"/>
    </source>
</evidence>
<name>A0AAU8EN21_9MICC</name>
<sequence length="164" mass="17352">MANLVEEPVKVIRIGRMLLQLLDEVRSASLDDAARARLSEIHERSVKELQDSLPPELAEELCRIWVPVSGGSQASGEEVRVGHAQLAGWLEGLVHNIQATIAQQQALTRYLSPGIAGRVFPANAVIIPGSILSNNALQHGIAGLKDPCAGASPAGADAPPGQYL</sequence>
<evidence type="ECO:0000256" key="3">
    <source>
        <dbReference type="ARBA" id="ARBA00014831"/>
    </source>
</evidence>
<evidence type="ECO:0000256" key="1">
    <source>
        <dbReference type="ARBA" id="ARBA00006639"/>
    </source>
</evidence>
<comment type="similarity">
    <text evidence="1">Belongs to the Bpa family.</text>
</comment>
<dbReference type="GO" id="GO:0000502">
    <property type="term" value="C:proteasome complex"/>
    <property type="evidence" value="ECO:0007669"/>
    <property type="project" value="UniProtKB-KW"/>
</dbReference>
<comment type="subunit">
    <text evidence="2">Forms a homooligomeric, either hexameric or heptameric, ring-like structure which stacks co-axially with the proteasomal alpha-rings.</text>
</comment>
<dbReference type="Pfam" id="PF10759">
    <property type="entry name" value="BPA"/>
    <property type="match status" value="1"/>
</dbReference>
<gene>
    <name evidence="5" type="ORF">ABRP34_14095</name>
</gene>
<dbReference type="InterPro" id="IPR019695">
    <property type="entry name" value="Proteasome_act"/>
</dbReference>
<dbReference type="AlphaFoldDB" id="A0AAU8EN21"/>
<proteinExistence type="inferred from homology"/>
<keyword evidence="4 5" id="KW-0647">Proteasome</keyword>
<reference evidence="5" key="1">
    <citation type="submission" date="2024-06" db="EMBL/GenBank/DDBJ databases">
        <title>Biodegradation of dimethachlon by Arthrobacter sp. K5: mechanistic insights and ecological implications.</title>
        <authorList>
            <person name="Hu S."/>
            <person name="Lu P."/>
        </authorList>
    </citation>
    <scope>NUCLEOTIDE SEQUENCE</scope>
    <source>
        <strain evidence="5">K5</strain>
    </source>
</reference>
<dbReference type="EMBL" id="CP159279">
    <property type="protein sequence ID" value="XCH09974.1"/>
    <property type="molecule type" value="Genomic_DNA"/>
</dbReference>
<organism evidence="5">
    <name type="scientific">Arthrobacter sp. K5</name>
    <dbReference type="NCBI Taxonomy" id="2839623"/>
    <lineage>
        <taxon>Bacteria</taxon>
        <taxon>Bacillati</taxon>
        <taxon>Actinomycetota</taxon>
        <taxon>Actinomycetes</taxon>
        <taxon>Micrococcales</taxon>
        <taxon>Micrococcaceae</taxon>
        <taxon>Arthrobacter</taxon>
    </lineage>
</organism>